<dbReference type="SUPFAM" id="SSF117289">
    <property type="entry name" value="Nucleoporin domain"/>
    <property type="match status" value="1"/>
</dbReference>
<keyword evidence="4" id="KW-0509">mRNA transport</keyword>
<dbReference type="Proteomes" id="UP000007148">
    <property type="component" value="Unassembled WGS sequence"/>
</dbReference>
<keyword evidence="5" id="KW-0653">Protein transport</keyword>
<keyword evidence="3" id="KW-0813">Transport</keyword>
<feature type="region of interest" description="Disordered" evidence="8">
    <location>
        <begin position="443"/>
        <end position="467"/>
    </location>
</feature>
<dbReference type="OrthoDB" id="103454at2759"/>
<keyword evidence="6" id="KW-0811">Translocation</keyword>
<dbReference type="Pfam" id="PF03177">
    <property type="entry name" value="Nucleoporin_C"/>
    <property type="match status" value="1"/>
</dbReference>
<evidence type="ECO:0000256" key="4">
    <source>
        <dbReference type="ARBA" id="ARBA00022816"/>
    </source>
</evidence>
<comment type="subcellular location">
    <subcellularLocation>
        <location evidence="1">Nucleus envelope</location>
    </subcellularLocation>
</comment>
<evidence type="ECO:0000256" key="2">
    <source>
        <dbReference type="ARBA" id="ARBA00005569"/>
    </source>
</evidence>
<evidence type="ECO:0000256" key="7">
    <source>
        <dbReference type="ARBA" id="ARBA00023242"/>
    </source>
</evidence>
<dbReference type="STRING" id="1109443.G4T7T4"/>
<gene>
    <name evidence="11" type="ORF">PIIN_01203</name>
</gene>
<dbReference type="GO" id="GO:0017056">
    <property type="term" value="F:structural constituent of nuclear pore"/>
    <property type="evidence" value="ECO:0007669"/>
    <property type="project" value="InterPro"/>
</dbReference>
<dbReference type="InterPro" id="IPR014908">
    <property type="entry name" value="Nucleoporin_Nup133/Nup155_N"/>
</dbReference>
<evidence type="ECO:0000256" key="8">
    <source>
        <dbReference type="SAM" id="MobiDB-lite"/>
    </source>
</evidence>
<reference evidence="11 12" key="1">
    <citation type="journal article" date="2011" name="PLoS Pathog.">
        <title>Endophytic Life Strategies Decoded by Genome and Transcriptome Analyses of the Mutualistic Root Symbiont Piriformospora indica.</title>
        <authorList>
            <person name="Zuccaro A."/>
            <person name="Lahrmann U."/>
            <person name="Guldener U."/>
            <person name="Langen G."/>
            <person name="Pfiffi S."/>
            <person name="Biedenkopf D."/>
            <person name="Wong P."/>
            <person name="Samans B."/>
            <person name="Grimm C."/>
            <person name="Basiewicz M."/>
            <person name="Murat C."/>
            <person name="Martin F."/>
            <person name="Kogel K.H."/>
        </authorList>
    </citation>
    <scope>NUCLEOTIDE SEQUENCE [LARGE SCALE GENOMIC DNA]</scope>
    <source>
        <strain evidence="11 12">DSM 11827</strain>
    </source>
</reference>
<evidence type="ECO:0000259" key="9">
    <source>
        <dbReference type="Pfam" id="PF03177"/>
    </source>
</evidence>
<proteinExistence type="inferred from homology"/>
<dbReference type="eggNOG" id="KOG4121">
    <property type="taxonomic scope" value="Eukaryota"/>
</dbReference>
<dbReference type="GO" id="GO:0000972">
    <property type="term" value="P:transcription-dependent tethering of RNA polymerase II gene DNA at nuclear periphery"/>
    <property type="evidence" value="ECO:0007669"/>
    <property type="project" value="TreeGrafter"/>
</dbReference>
<name>G4T7T4_SERID</name>
<dbReference type="GO" id="GO:0016973">
    <property type="term" value="P:poly(A)+ mRNA export from nucleus"/>
    <property type="evidence" value="ECO:0007669"/>
    <property type="project" value="TreeGrafter"/>
</dbReference>
<dbReference type="GO" id="GO:0031080">
    <property type="term" value="C:nuclear pore outer ring"/>
    <property type="evidence" value="ECO:0007669"/>
    <property type="project" value="TreeGrafter"/>
</dbReference>
<dbReference type="InterPro" id="IPR037624">
    <property type="entry name" value="Nup133-like"/>
</dbReference>
<evidence type="ECO:0000313" key="11">
    <source>
        <dbReference type="EMBL" id="CCA67372.1"/>
    </source>
</evidence>
<feature type="region of interest" description="Disordered" evidence="8">
    <location>
        <begin position="484"/>
        <end position="509"/>
    </location>
</feature>
<dbReference type="InterPro" id="IPR007187">
    <property type="entry name" value="Nucleoporin_Nup133/Nup155_C"/>
</dbReference>
<dbReference type="Pfam" id="PF08801">
    <property type="entry name" value="Nucleoporin_N"/>
    <property type="match status" value="1"/>
</dbReference>
<dbReference type="PANTHER" id="PTHR13405:SF11">
    <property type="entry name" value="NUCLEAR PORE COMPLEX PROTEIN NUP133"/>
    <property type="match status" value="1"/>
</dbReference>
<dbReference type="EMBL" id="CAFZ01000013">
    <property type="protein sequence ID" value="CCA67372.1"/>
    <property type="molecule type" value="Genomic_DNA"/>
</dbReference>
<keyword evidence="12" id="KW-1185">Reference proteome</keyword>
<keyword evidence="7" id="KW-0539">Nucleus</keyword>
<comment type="caution">
    <text evidence="11">The sequence shown here is derived from an EMBL/GenBank/DDBJ whole genome shotgun (WGS) entry which is preliminary data.</text>
</comment>
<dbReference type="InParanoid" id="G4T7T4"/>
<organism evidence="11 12">
    <name type="scientific">Serendipita indica (strain DSM 11827)</name>
    <name type="common">Root endophyte fungus</name>
    <name type="synonym">Piriformospora indica</name>
    <dbReference type="NCBI Taxonomy" id="1109443"/>
    <lineage>
        <taxon>Eukaryota</taxon>
        <taxon>Fungi</taxon>
        <taxon>Dikarya</taxon>
        <taxon>Basidiomycota</taxon>
        <taxon>Agaricomycotina</taxon>
        <taxon>Agaricomycetes</taxon>
        <taxon>Sebacinales</taxon>
        <taxon>Serendipitaceae</taxon>
        <taxon>Serendipita</taxon>
    </lineage>
</organism>
<dbReference type="Gene3D" id="2.130.10.10">
    <property type="entry name" value="YVTN repeat-like/Quinoprotein amine dehydrogenase"/>
    <property type="match status" value="1"/>
</dbReference>
<dbReference type="PANTHER" id="PTHR13405">
    <property type="entry name" value="NUCLEAR PORE COMPLEX PROTEIN NUP133"/>
    <property type="match status" value="1"/>
</dbReference>
<sequence>MGSGLPVAKGTLVLGRAKGRFRDAIETPTSPIASGNQAAMDISREGTAIDGDADVSFTSSKRSGYHAAGRLVGERGRTFAKSEEITASFHEGLPLEILKAMGMDNAWRETYIGGYDTATGYSWMASGRNTWIWKHNRNPPVPPTVHILASPGSHQPEVSPPYVTFVTLPSNPANEPALILVSPTGYVRFWTSIFHGLAGGDRFIEAKLPIYKRESISAAEGLLPTLTHPKNRYTQGLTNPEVVAGTSSGRLFRISVIRKGDGDWSISFKEIVVKPQRTSSILSNLFGFGSTPPVPLFNASSSNASKASPAAAIPADSGDGIMSLALGGLEDDGVDVWALSATNLAVWRLTDSLAHASTSSVPTVERLICKADMLTAVQDKLLEFYGMEETSEETGADVYSEAPDTDVNLAGSLPMQMERRERRILALGVELLDIILVRMKVNPVDPREPSDDGSRDDEEMQTDDRLGGEELVPVILVSFYAPSSAQGPSSISWRGPNTESGSNPRREERSYATMVCRFVGAQGISGTQPDSVKLQEPILRFEKPVVLPYSDVGRPKGMTVSGLGRGVNLGVEVTGAHGSKQGWFAPKMLAFHTGLEREADDQDDSHFVTQSKPMILLAVLFKGGMVFSALDYPFRDHLFLKNSNPFPRSVGFGIVSNSRSFPVNHPYSGSAHGSTGSFSRSHSRSQMRPIVEQPVILMGEIAYITSMGVVTVNLDFEKIVKVDEQSGGTNQIRSVMEQAVLYGPVPENPFSFRFSSNVNAGHLMMAASQISTEAIRSNPNLIKRQLSLTTQLVDRAARLEWLIQFINENGALYLLNATLRHTLATHAEQIAAAQGVWTWYDGTRYQGPSTAAGLGSRGVERSHNMLVQAVEMFQEVEDDRGTTWPHARTRSGLLLEGALHSPESTMEVADDPPEGEGYINNWRKLTTVEPDVAKEDVETSYVDQVRLFFKVRVEDIGELVPCAVKVVKSVVGSFERSNSWPTAAIQASRLALVLLESALQFRSSRIRLYGLDPEKPLAIPWTAETRILEATVFLFDQCGRTTDSSVVSEAKDVMQGLATVICEGYKEQVLAASQKQDGNGAVLQEAFTSVRRKLWSQLVQHRAEAHAFKLAEDFMDFRAITELCYQVASKDRRPVGSDGIGSIDKAALGRRLGYYLDRFKQDFAFELYHWWIEHGHAGEIFKETGKNADYVEAFFATYEYPGLSWLHLLGKQEFTAASTTLLTISQSEPRLGPSKFLLSLGKLCELVEFQDAETSQDIEEPIRMYDELLDLVDVQQKLRNDLLRTISDFDPTVDIPISEVGSKNVEVLSKAVAITERVTTRLSKWGRRESIELFKRLVGNLVGERRISLDDTLDLIGLGDVRPESIGHAVGLHLIYESRFLPDSRREAAIKTLWRRIYLCDDWESLRDTRSYSDTEVEDRLRSTALYSALHDIYTGGLATMLDTQSISDLIRRPNVALEIPTEEELSERFGGSGYFGEPGFVAYSAEDIRHIHAELVREQELLEVIVGILEDGGLWQEVADLETQDRQRDGVQEDTAMLSAGGNLSVPTVERGNSLGIEVD</sequence>
<comment type="similarity">
    <text evidence="2">Belongs to the nucleoporin Nup133 family.</text>
</comment>
<evidence type="ECO:0000313" key="12">
    <source>
        <dbReference type="Proteomes" id="UP000007148"/>
    </source>
</evidence>
<feature type="compositionally biased region" description="Polar residues" evidence="8">
    <location>
        <begin position="484"/>
        <end position="503"/>
    </location>
</feature>
<evidence type="ECO:0000256" key="1">
    <source>
        <dbReference type="ARBA" id="ARBA00004259"/>
    </source>
</evidence>
<accession>G4T7T4</accession>
<protein>
    <submittedName>
        <fullName evidence="11">Uncharacterized protein</fullName>
    </submittedName>
</protein>
<evidence type="ECO:0000259" key="10">
    <source>
        <dbReference type="Pfam" id="PF08801"/>
    </source>
</evidence>
<dbReference type="GO" id="GO:0006606">
    <property type="term" value="P:protein import into nucleus"/>
    <property type="evidence" value="ECO:0007669"/>
    <property type="project" value="TreeGrafter"/>
</dbReference>
<feature type="domain" description="Nucleoporin Nup133/Nup155-like N-terminal" evidence="10">
    <location>
        <begin position="109"/>
        <end position="350"/>
    </location>
</feature>
<feature type="domain" description="Nucleoporin Nup133/Nup155-like C-terminal" evidence="9">
    <location>
        <begin position="1067"/>
        <end position="1287"/>
    </location>
</feature>
<evidence type="ECO:0000256" key="6">
    <source>
        <dbReference type="ARBA" id="ARBA00023010"/>
    </source>
</evidence>
<dbReference type="InterPro" id="IPR015943">
    <property type="entry name" value="WD40/YVTN_repeat-like_dom_sf"/>
</dbReference>
<dbReference type="Gene3D" id="1.20.58.1380">
    <property type="match status" value="1"/>
</dbReference>
<evidence type="ECO:0000256" key="3">
    <source>
        <dbReference type="ARBA" id="ARBA00022448"/>
    </source>
</evidence>
<evidence type="ECO:0000256" key="5">
    <source>
        <dbReference type="ARBA" id="ARBA00022927"/>
    </source>
</evidence>
<dbReference type="HOGENOM" id="CLU_245921_0_0_1"/>